<evidence type="ECO:0000259" key="1">
    <source>
        <dbReference type="PROSITE" id="PS51819"/>
    </source>
</evidence>
<gene>
    <name evidence="2" type="ORF">ACFPO9_05900</name>
</gene>
<dbReference type="InterPro" id="IPR041581">
    <property type="entry name" value="Glyoxalase_6"/>
</dbReference>
<evidence type="ECO:0000313" key="3">
    <source>
        <dbReference type="Proteomes" id="UP001596086"/>
    </source>
</evidence>
<organism evidence="2 3">
    <name type="scientific">Massilia aerilata</name>
    <dbReference type="NCBI Taxonomy" id="453817"/>
    <lineage>
        <taxon>Bacteria</taxon>
        <taxon>Pseudomonadati</taxon>
        <taxon>Pseudomonadota</taxon>
        <taxon>Betaproteobacteria</taxon>
        <taxon>Burkholderiales</taxon>
        <taxon>Oxalobacteraceae</taxon>
        <taxon>Telluria group</taxon>
        <taxon>Massilia</taxon>
    </lineage>
</organism>
<name>A0ABW0RT91_9BURK</name>
<dbReference type="Pfam" id="PF18029">
    <property type="entry name" value="Glyoxalase_6"/>
    <property type="match status" value="1"/>
</dbReference>
<keyword evidence="3" id="KW-1185">Reference proteome</keyword>
<protein>
    <submittedName>
        <fullName evidence="2">VOC family protein</fullName>
    </submittedName>
</protein>
<dbReference type="SUPFAM" id="SSF54593">
    <property type="entry name" value="Glyoxalase/Bleomycin resistance protein/Dihydroxybiphenyl dioxygenase"/>
    <property type="match status" value="1"/>
</dbReference>
<dbReference type="InterPro" id="IPR029068">
    <property type="entry name" value="Glyas_Bleomycin-R_OHBP_Dase"/>
</dbReference>
<dbReference type="InterPro" id="IPR037523">
    <property type="entry name" value="VOC_core"/>
</dbReference>
<accession>A0ABW0RT91</accession>
<sequence>MANPVMRWQIVSAESEQLAQFYCGLFGWEPKRDNALGYNAIDTKTQDGIQGGIWPAPPGAPSFVQLFVEVDDCAAYVESARKRGATVLIPPQALPDGDVMALLKDPSGMSFGIMARRPG</sequence>
<comment type="caution">
    <text evidence="2">The sequence shown here is derived from an EMBL/GenBank/DDBJ whole genome shotgun (WGS) entry which is preliminary data.</text>
</comment>
<evidence type="ECO:0000313" key="2">
    <source>
        <dbReference type="EMBL" id="MFC5548044.1"/>
    </source>
</evidence>
<proteinExistence type="predicted"/>
<dbReference type="Gene3D" id="3.10.180.10">
    <property type="entry name" value="2,3-Dihydroxybiphenyl 1,2-Dioxygenase, domain 1"/>
    <property type="match status" value="1"/>
</dbReference>
<reference evidence="3" key="1">
    <citation type="journal article" date="2019" name="Int. J. Syst. Evol. Microbiol.">
        <title>The Global Catalogue of Microorganisms (GCM) 10K type strain sequencing project: providing services to taxonomists for standard genome sequencing and annotation.</title>
        <authorList>
            <consortium name="The Broad Institute Genomics Platform"/>
            <consortium name="The Broad Institute Genome Sequencing Center for Infectious Disease"/>
            <person name="Wu L."/>
            <person name="Ma J."/>
        </authorList>
    </citation>
    <scope>NUCLEOTIDE SEQUENCE [LARGE SCALE GENOMIC DNA]</scope>
    <source>
        <strain evidence="3">CGMCC 4.5798</strain>
    </source>
</reference>
<dbReference type="EMBL" id="JBHSMZ010000004">
    <property type="protein sequence ID" value="MFC5548044.1"/>
    <property type="molecule type" value="Genomic_DNA"/>
</dbReference>
<feature type="domain" description="VOC" evidence="1">
    <location>
        <begin position="1"/>
        <end position="116"/>
    </location>
</feature>
<dbReference type="RefSeq" id="WP_379768390.1">
    <property type="nucleotide sequence ID" value="NZ_JBHSMZ010000004.1"/>
</dbReference>
<dbReference type="Proteomes" id="UP001596086">
    <property type="component" value="Unassembled WGS sequence"/>
</dbReference>
<dbReference type="PROSITE" id="PS51819">
    <property type="entry name" value="VOC"/>
    <property type="match status" value="1"/>
</dbReference>